<gene>
    <name evidence="2" type="ORF">BDZ90DRAFT_21262</name>
</gene>
<evidence type="ECO:0000256" key="1">
    <source>
        <dbReference type="SAM" id="Phobius"/>
    </source>
</evidence>
<dbReference type="RefSeq" id="XP_025365319.1">
    <property type="nucleotide sequence ID" value="XM_025504144.1"/>
</dbReference>
<keyword evidence="1" id="KW-1133">Transmembrane helix</keyword>
<dbReference type="OrthoDB" id="8117402at2759"/>
<keyword evidence="1" id="KW-0812">Transmembrane</keyword>
<evidence type="ECO:0000313" key="3">
    <source>
        <dbReference type="Proteomes" id="UP000245884"/>
    </source>
</evidence>
<dbReference type="EMBL" id="KZ819662">
    <property type="protein sequence ID" value="PWN30707.1"/>
    <property type="molecule type" value="Genomic_DNA"/>
</dbReference>
<organism evidence="2 3">
    <name type="scientific">Jaminaea rosea</name>
    <dbReference type="NCBI Taxonomy" id="1569628"/>
    <lineage>
        <taxon>Eukaryota</taxon>
        <taxon>Fungi</taxon>
        <taxon>Dikarya</taxon>
        <taxon>Basidiomycota</taxon>
        <taxon>Ustilaginomycotina</taxon>
        <taxon>Exobasidiomycetes</taxon>
        <taxon>Microstromatales</taxon>
        <taxon>Microstromatales incertae sedis</taxon>
        <taxon>Jaminaea</taxon>
    </lineage>
</organism>
<feature type="transmembrane region" description="Helical" evidence="1">
    <location>
        <begin position="45"/>
        <end position="63"/>
    </location>
</feature>
<accession>A0A316UZH5</accession>
<dbReference type="AlphaFoldDB" id="A0A316UZH5"/>
<proteinExistence type="predicted"/>
<sequence length="64" mass="6828">MRSSGWQLQRALGRDTVAVDGDAVLGASVMASPPQHPDDGTRCDVVSLLCLFLCTLCATYLMLT</sequence>
<dbReference type="GeneID" id="37025967"/>
<keyword evidence="1" id="KW-0472">Membrane</keyword>
<evidence type="ECO:0000313" key="2">
    <source>
        <dbReference type="EMBL" id="PWN30707.1"/>
    </source>
</evidence>
<protein>
    <submittedName>
        <fullName evidence="2">Uncharacterized protein</fullName>
    </submittedName>
</protein>
<name>A0A316UZH5_9BASI</name>
<dbReference type="Proteomes" id="UP000245884">
    <property type="component" value="Unassembled WGS sequence"/>
</dbReference>
<reference evidence="2 3" key="1">
    <citation type="journal article" date="2018" name="Mol. Biol. Evol.">
        <title>Broad Genomic Sampling Reveals a Smut Pathogenic Ancestry of the Fungal Clade Ustilaginomycotina.</title>
        <authorList>
            <person name="Kijpornyongpan T."/>
            <person name="Mondo S.J."/>
            <person name="Barry K."/>
            <person name="Sandor L."/>
            <person name="Lee J."/>
            <person name="Lipzen A."/>
            <person name="Pangilinan J."/>
            <person name="LaButti K."/>
            <person name="Hainaut M."/>
            <person name="Henrissat B."/>
            <person name="Grigoriev I.V."/>
            <person name="Spatafora J.W."/>
            <person name="Aime M.C."/>
        </authorList>
    </citation>
    <scope>NUCLEOTIDE SEQUENCE [LARGE SCALE GENOMIC DNA]</scope>
    <source>
        <strain evidence="2 3">MCA 5214</strain>
    </source>
</reference>
<keyword evidence="3" id="KW-1185">Reference proteome</keyword>